<dbReference type="KEGG" id="cphy:B5808_10900"/>
<accession>A0A1X9LKG5</accession>
<dbReference type="InterPro" id="IPR003593">
    <property type="entry name" value="AAA+_ATPase"/>
</dbReference>
<dbReference type="InterPro" id="IPR032030">
    <property type="entry name" value="YscD_cytoplasmic_dom"/>
</dbReference>
<evidence type="ECO:0000256" key="3">
    <source>
        <dbReference type="ARBA" id="ARBA00022840"/>
    </source>
</evidence>
<evidence type="ECO:0000256" key="4">
    <source>
        <dbReference type="PROSITE-ProRule" id="PRU00289"/>
    </source>
</evidence>
<dbReference type="PROSITE" id="PS50901">
    <property type="entry name" value="FTSK"/>
    <property type="match status" value="2"/>
</dbReference>
<feature type="transmembrane region" description="Helical" evidence="6">
    <location>
        <begin position="259"/>
        <end position="277"/>
    </location>
</feature>
<dbReference type="RefSeq" id="WP_085019811.1">
    <property type="nucleotide sequence ID" value="NZ_BMHD01000001.1"/>
</dbReference>
<keyword evidence="3 4" id="KW-0067">ATP-binding</keyword>
<dbReference type="Gene3D" id="2.60.200.20">
    <property type="match status" value="1"/>
</dbReference>
<dbReference type="PANTHER" id="PTHR22683:SF1">
    <property type="entry name" value="TYPE VII SECRETION SYSTEM PROTEIN ESSC"/>
    <property type="match status" value="1"/>
</dbReference>
<feature type="domain" description="FtsK" evidence="8">
    <location>
        <begin position="686"/>
        <end position="874"/>
    </location>
</feature>
<dbReference type="SMART" id="SM00382">
    <property type="entry name" value="AAA"/>
    <property type="match status" value="3"/>
</dbReference>
<feature type="binding site" evidence="4">
    <location>
        <begin position="1027"/>
        <end position="1034"/>
    </location>
    <ligand>
        <name>ATP</name>
        <dbReference type="ChEBI" id="CHEBI:30616"/>
    </ligand>
</feature>
<dbReference type="STRING" id="1619308.B5808_10900"/>
<dbReference type="PANTHER" id="PTHR22683">
    <property type="entry name" value="SPORULATION PROTEIN RELATED"/>
    <property type="match status" value="1"/>
</dbReference>
<evidence type="ECO:0000259" key="7">
    <source>
        <dbReference type="PROSITE" id="PS50006"/>
    </source>
</evidence>
<dbReference type="InterPro" id="IPR002543">
    <property type="entry name" value="FtsK_dom"/>
</dbReference>
<dbReference type="GO" id="GO:0003677">
    <property type="term" value="F:DNA binding"/>
    <property type="evidence" value="ECO:0007669"/>
    <property type="project" value="InterPro"/>
</dbReference>
<evidence type="ECO:0000256" key="6">
    <source>
        <dbReference type="SAM" id="Phobius"/>
    </source>
</evidence>
<feature type="region of interest" description="Disordered" evidence="5">
    <location>
        <begin position="192"/>
        <end position="230"/>
    </location>
</feature>
<dbReference type="SUPFAM" id="SSF49879">
    <property type="entry name" value="SMAD/FHA domain"/>
    <property type="match status" value="1"/>
</dbReference>
<dbReference type="EMBL" id="CP020715">
    <property type="protein sequence ID" value="ARJ05673.1"/>
    <property type="molecule type" value="Genomic_DNA"/>
</dbReference>
<keyword evidence="6" id="KW-0812">Transmembrane</keyword>
<dbReference type="SMART" id="SM00240">
    <property type="entry name" value="FHA"/>
    <property type="match status" value="1"/>
</dbReference>
<dbReference type="PROSITE" id="PS50006">
    <property type="entry name" value="FHA_DOMAIN"/>
    <property type="match status" value="1"/>
</dbReference>
<evidence type="ECO:0000256" key="2">
    <source>
        <dbReference type="ARBA" id="ARBA00022741"/>
    </source>
</evidence>
<keyword evidence="6" id="KW-1133">Transmembrane helix</keyword>
<reference evidence="9 10" key="1">
    <citation type="submission" date="2017-04" db="EMBL/GenBank/DDBJ databases">
        <authorList>
            <person name="Afonso C.L."/>
            <person name="Miller P.J."/>
            <person name="Scott M.A."/>
            <person name="Spackman E."/>
            <person name="Goraichik I."/>
            <person name="Dimitrov K.M."/>
            <person name="Suarez D.L."/>
            <person name="Swayne D.E."/>
        </authorList>
    </citation>
    <scope>NUCLEOTIDE SEQUENCE [LARGE SCALE GENOMIC DNA]</scope>
    <source>
        <strain evidence="10">XA(T)</strain>
    </source>
</reference>
<dbReference type="Pfam" id="PF16697">
    <property type="entry name" value="Yop-YscD_cpl"/>
    <property type="match status" value="1"/>
</dbReference>
<organism evidence="9 10">
    <name type="scientific">Cnuibacter physcomitrellae</name>
    <dbReference type="NCBI Taxonomy" id="1619308"/>
    <lineage>
        <taxon>Bacteria</taxon>
        <taxon>Bacillati</taxon>
        <taxon>Actinomycetota</taxon>
        <taxon>Actinomycetes</taxon>
        <taxon>Micrococcales</taxon>
        <taxon>Microbacteriaceae</taxon>
        <taxon>Cnuibacter</taxon>
    </lineage>
</organism>
<dbReference type="InterPro" id="IPR000253">
    <property type="entry name" value="FHA_dom"/>
</dbReference>
<proteinExistence type="predicted"/>
<feature type="binding site" evidence="4">
    <location>
        <begin position="704"/>
        <end position="711"/>
    </location>
    <ligand>
        <name>ATP</name>
        <dbReference type="ChEBI" id="CHEBI:30616"/>
    </ligand>
</feature>
<feature type="domain" description="FtsK" evidence="8">
    <location>
        <begin position="1010"/>
        <end position="1198"/>
    </location>
</feature>
<evidence type="ECO:0000313" key="10">
    <source>
        <dbReference type="Proteomes" id="UP000192775"/>
    </source>
</evidence>
<evidence type="ECO:0000256" key="5">
    <source>
        <dbReference type="SAM" id="MobiDB-lite"/>
    </source>
</evidence>
<dbReference type="GO" id="GO:0005524">
    <property type="term" value="F:ATP binding"/>
    <property type="evidence" value="ECO:0007669"/>
    <property type="project" value="UniProtKB-UniRule"/>
</dbReference>
<dbReference type="CDD" id="cd00060">
    <property type="entry name" value="FHA"/>
    <property type="match status" value="1"/>
</dbReference>
<keyword evidence="10" id="KW-1185">Reference proteome</keyword>
<keyword evidence="6" id="KW-0472">Membrane</keyword>
<gene>
    <name evidence="9" type="ORF">B5808_10900</name>
</gene>
<dbReference type="InterPro" id="IPR050206">
    <property type="entry name" value="FtsK/SpoIIIE/SftA"/>
</dbReference>
<dbReference type="InterPro" id="IPR027417">
    <property type="entry name" value="P-loop_NTPase"/>
</dbReference>
<name>A0A1X9LKG5_9MICO</name>
<feature type="domain" description="FHA" evidence="7">
    <location>
        <begin position="118"/>
        <end position="166"/>
    </location>
</feature>
<sequence length="1492" mass="157663">MRLRVALRRHRGPDADIVVTTDATATIGDIAAAIAESDPVERWDPQRVTLSVSPPAFADERILSRTTPLADAEIGSGFGVRLVGADQPVAASRQPAAIARILSGPDAGREVELPLGESTVGRDPGCTLVLHDPLASKVHAKIIVADGIEIADLNSANGLLIDGGVVTRVAVGERQTVTVGATELGFRRLGTAGTPRTAERGGSLPFNRSPRVEPRYPGREFTAPRPPEEQPPARFPWVSLAAPVVTGIAMYAFLQSAFALLFVALAPVLALGSYLDGGMGRRSRRRHDVERFDAELHDLSVALAAEVEPERRVRDLEAPSTADVYADAMQRGPLLWTRRPEHWSFLSLRLGLATLPSRTTIATSEEDRALPELRGRVESVVEPFREIADVPVVDSAHDSGALGVAGERDAAAGAARALLVQVVGLHSPAEVAVAALTSATWSPELAWLGWLPHVSSPHSPLGETVHLADSAATGTALLAALEELVETRTAPRADRGPTTEDDTVQAAGAKVGGVRREATAHGGRRTALVLLVTDDAPVDRARLVQVAERAAEADVHVIWVAADRLALPAVCRSVLALGPTGAEVDLVRLGRTVAGVRSERIDVPQAVALARRMAPLVDSGATVDDSSDLPAAVSFLTLVGHDIADAPTAVADRWRQSGTLGATETGEAPQTRRTGGLRALVGVSGVDAMHLDLRSQGPHALVGGTTGSGKSEFLQTWVVGMAVESSPRRTTFLFVDYKGGSAFAECVDLPHSVGLVTDLSPHLVRRALTSLRAELQHRERLLGAKKAKDILELERRGDPDCPPALVIVIDEFAALATDVPEFVDGVVDVAQRGRSLGIHLIMATQRPAGVIRDNLRANTNLRVALRMADEHDSTDVVGDRSAAQFDPGIPGRAVAKTGPGRLTGFQTAYVGGRTSREPERAEVKVAELRFGAEVVWEPRTPVPPGSGEAQASDLARIVASLGRASTESALPAPRRPWLDELAPTYDVSALPPVEHGWPLGLADLPERQAQTTAVFSPDLDGHLAIIGTSGSGKTVTLRTLAVAASSLPEPVEVHGLDFAGGGLRMLERLPTVGSMVPGDDDERVARLIRQLAAELDDRNRAFAAVDAATLDDYRAATGEAVPRLLLLIDGFPLLRAEWDTAPGRAARYADLMRILGDGRRVGLHVAFTADRPGAIPSAVNAVVPRRVVLRMSDDNGYLLLDVAGDVLDATSPPGRAVLDGHETQIAVPGGERGSASQAAAVDARADLLRSRGVREVPPVRSLPAEIAAESLPDAVGGRPVLGVSDETLEPVGFDPRGALALIGPPGGGRSTALLWLAQSLRRWRPDIALYRIGPRRSPLATAVGWTENADDPESIVDLARRLAVSVAEERAPGEMAILVESVADLLSTPADGPTVELIRAVKRSDQLLVAEAETSSWVSSWPLLAEIKNSRRGILLQPDPAEGDSFLRTTLPRAPRSDFPPGRGYLVAGAPLRVQLPLPAAASDTAATAAIL</sequence>
<dbReference type="CDD" id="cd01127">
    <property type="entry name" value="TrwB_TraG_TraD_VirD4"/>
    <property type="match status" value="1"/>
</dbReference>
<dbReference type="Pfam" id="PF01580">
    <property type="entry name" value="FtsK_SpoIIIE"/>
    <property type="match status" value="2"/>
</dbReference>
<dbReference type="InterPro" id="IPR008984">
    <property type="entry name" value="SMAD_FHA_dom_sf"/>
</dbReference>
<keyword evidence="2 4" id="KW-0547">Nucleotide-binding</keyword>
<dbReference type="Gene3D" id="3.40.50.300">
    <property type="entry name" value="P-loop containing nucleotide triphosphate hydrolases"/>
    <property type="match status" value="4"/>
</dbReference>
<keyword evidence="1" id="KW-0597">Phosphoprotein</keyword>
<dbReference type="Proteomes" id="UP000192775">
    <property type="component" value="Chromosome"/>
</dbReference>
<protein>
    <submittedName>
        <fullName evidence="9">Phosphopeptide-binding protein</fullName>
    </submittedName>
</protein>
<dbReference type="SUPFAM" id="SSF52540">
    <property type="entry name" value="P-loop containing nucleoside triphosphate hydrolases"/>
    <property type="match status" value="3"/>
</dbReference>
<evidence type="ECO:0000256" key="1">
    <source>
        <dbReference type="ARBA" id="ARBA00022553"/>
    </source>
</evidence>
<evidence type="ECO:0000313" key="9">
    <source>
        <dbReference type="EMBL" id="ARJ05673.1"/>
    </source>
</evidence>
<evidence type="ECO:0000259" key="8">
    <source>
        <dbReference type="PROSITE" id="PS50901"/>
    </source>
</evidence>